<organism evidence="5 6">
    <name type="scientific">Shimia isoporae</name>
    <dbReference type="NCBI Taxonomy" id="647720"/>
    <lineage>
        <taxon>Bacteria</taxon>
        <taxon>Pseudomonadati</taxon>
        <taxon>Pseudomonadota</taxon>
        <taxon>Alphaproteobacteria</taxon>
        <taxon>Rhodobacterales</taxon>
        <taxon>Roseobacteraceae</taxon>
    </lineage>
</organism>
<accession>A0A4R1N9Y0</accession>
<dbReference type="RefSeq" id="WP_132861388.1">
    <property type="nucleotide sequence ID" value="NZ_SMGR01000003.1"/>
</dbReference>
<evidence type="ECO:0000259" key="4">
    <source>
        <dbReference type="Pfam" id="PF01261"/>
    </source>
</evidence>
<name>A0A4R1N9Y0_9RHOB</name>
<feature type="active site" description="Proton donor/acceptor" evidence="3">
    <location>
        <position position="234"/>
    </location>
</feature>
<dbReference type="Gene3D" id="3.20.20.150">
    <property type="entry name" value="Divalent-metal-dependent TIM barrel enzymes"/>
    <property type="match status" value="1"/>
</dbReference>
<dbReference type="InterPro" id="IPR013022">
    <property type="entry name" value="Xyl_isomerase-like_TIM-brl"/>
</dbReference>
<keyword evidence="5" id="KW-0670">Pyruvate</keyword>
<keyword evidence="6" id="KW-1185">Reference proteome</keyword>
<dbReference type="GO" id="GO:0046487">
    <property type="term" value="P:glyoxylate metabolic process"/>
    <property type="evidence" value="ECO:0007669"/>
    <property type="project" value="TreeGrafter"/>
</dbReference>
<keyword evidence="1 2" id="KW-0413">Isomerase</keyword>
<feature type="domain" description="Xylose isomerase-like TIM barrel" evidence="4">
    <location>
        <begin position="21"/>
        <end position="249"/>
    </location>
</feature>
<protein>
    <submittedName>
        <fullName evidence="5">Hydroxypyruvate isomerase</fullName>
    </submittedName>
</protein>
<evidence type="ECO:0000313" key="6">
    <source>
        <dbReference type="Proteomes" id="UP000295673"/>
    </source>
</evidence>
<comment type="caution">
    <text evidence="5">The sequence shown here is derived from an EMBL/GenBank/DDBJ whole genome shotgun (WGS) entry which is preliminary data.</text>
</comment>
<dbReference type="AlphaFoldDB" id="A0A4R1N9Y0"/>
<proteinExistence type="inferred from homology"/>
<dbReference type="SUPFAM" id="SSF51658">
    <property type="entry name" value="Xylose isomerase-like"/>
    <property type="match status" value="1"/>
</dbReference>
<reference evidence="5 6" key="1">
    <citation type="submission" date="2019-03" db="EMBL/GenBank/DDBJ databases">
        <title>Genomic Encyclopedia of Archaeal and Bacterial Type Strains, Phase II (KMG-II): from individual species to whole genera.</title>
        <authorList>
            <person name="Goeker M."/>
        </authorList>
    </citation>
    <scope>NUCLEOTIDE SEQUENCE [LARGE SCALE GENOMIC DNA]</scope>
    <source>
        <strain evidence="5 6">DSM 26433</strain>
    </source>
</reference>
<gene>
    <name evidence="5" type="ORF">BXY66_3269</name>
</gene>
<dbReference type="PANTHER" id="PTHR43489:SF6">
    <property type="entry name" value="HYDROXYPYRUVATE ISOMERASE-RELATED"/>
    <property type="match status" value="1"/>
</dbReference>
<evidence type="ECO:0000256" key="3">
    <source>
        <dbReference type="PIRSR" id="PIRSR006241-50"/>
    </source>
</evidence>
<dbReference type="InterPro" id="IPR036237">
    <property type="entry name" value="Xyl_isomerase-like_sf"/>
</dbReference>
<evidence type="ECO:0000256" key="2">
    <source>
        <dbReference type="PIRNR" id="PIRNR006241"/>
    </source>
</evidence>
<dbReference type="PIRSF" id="PIRSF006241">
    <property type="entry name" value="HyI"/>
    <property type="match status" value="1"/>
</dbReference>
<feature type="active site" description="Proton donor/acceptor" evidence="3">
    <location>
        <position position="137"/>
    </location>
</feature>
<dbReference type="Proteomes" id="UP000295673">
    <property type="component" value="Unassembled WGS sequence"/>
</dbReference>
<dbReference type="GO" id="GO:0008903">
    <property type="term" value="F:hydroxypyruvate isomerase activity"/>
    <property type="evidence" value="ECO:0007669"/>
    <property type="project" value="TreeGrafter"/>
</dbReference>
<dbReference type="Pfam" id="PF01261">
    <property type="entry name" value="AP_endonuc_2"/>
    <property type="match status" value="1"/>
</dbReference>
<dbReference type="PANTHER" id="PTHR43489">
    <property type="entry name" value="ISOMERASE"/>
    <property type="match status" value="1"/>
</dbReference>
<dbReference type="InterPro" id="IPR050417">
    <property type="entry name" value="Sugar_Epim/Isomerase"/>
</dbReference>
<evidence type="ECO:0000256" key="1">
    <source>
        <dbReference type="ARBA" id="ARBA00023235"/>
    </source>
</evidence>
<dbReference type="InterPro" id="IPR026040">
    <property type="entry name" value="HyI-like"/>
</dbReference>
<sequence>MPKFAANLTMLFKELPELERFDAAAEAGFEAVEVLFPYDMQASDILTSLSRNKLSLELINCPPPNYTGGPRGYAAIPGGEERFRHDFKRTLRYANALGARLVHIMAGPAQGPEARETFVANLRWASDIAQKQMLTIEPINDSDMPGYFLNNFDLAADILDEVAAPNLALQFDTYHAYRIHGDVKACWDKHNHLVGHIQIGGIPDRHEPAGGPFDYPAFFKMLDETGYDGVVSAEYFPSGKTTPSGLGWMGLRPVK</sequence>
<dbReference type="OrthoDB" id="9786584at2"/>
<comment type="similarity">
    <text evidence="2">Belongs to the hyi family.</text>
</comment>
<dbReference type="EMBL" id="SMGR01000003">
    <property type="protein sequence ID" value="TCL00622.1"/>
    <property type="molecule type" value="Genomic_DNA"/>
</dbReference>
<evidence type="ECO:0000313" key="5">
    <source>
        <dbReference type="EMBL" id="TCL00622.1"/>
    </source>
</evidence>